<keyword evidence="5" id="KW-0282">Flagellum</keyword>
<evidence type="ECO:0000256" key="2">
    <source>
        <dbReference type="RuleBase" id="RU362116"/>
    </source>
</evidence>
<protein>
    <submittedName>
        <fullName evidence="5">Flagellar hook-basal body protein</fullName>
    </submittedName>
</protein>
<reference evidence="5" key="1">
    <citation type="submission" date="2021-04" db="EMBL/GenBank/DDBJ databases">
        <title>Proteiniclasticum sedimins sp. nov., an obligate anaerobic bacterium isolated from anaerobic sludge.</title>
        <authorList>
            <person name="Liu J."/>
        </authorList>
    </citation>
    <scope>NUCLEOTIDE SEQUENCE</scope>
    <source>
        <strain evidence="5">BAD-10</strain>
    </source>
</reference>
<dbReference type="InterPro" id="IPR037925">
    <property type="entry name" value="FlgE/F/G-like"/>
</dbReference>
<evidence type="ECO:0000256" key="1">
    <source>
        <dbReference type="ARBA" id="ARBA00009677"/>
    </source>
</evidence>
<gene>
    <name evidence="5" type="ORF">KCG48_06245</name>
</gene>
<feature type="domain" description="Flagellar basal-body/hook protein C-terminal" evidence="3">
    <location>
        <begin position="210"/>
        <end position="254"/>
    </location>
</feature>
<dbReference type="Pfam" id="PF06429">
    <property type="entry name" value="Flg_bbr_C"/>
    <property type="match status" value="1"/>
</dbReference>
<feature type="domain" description="Flagellar hook protein FlgE/F/G-like D1" evidence="4">
    <location>
        <begin position="93"/>
        <end position="157"/>
    </location>
</feature>
<dbReference type="InterPro" id="IPR053967">
    <property type="entry name" value="LlgE_F_G-like_D1"/>
</dbReference>
<dbReference type="NCBIfam" id="TIGR03506">
    <property type="entry name" value="FlgEFG_subfam"/>
    <property type="match status" value="1"/>
</dbReference>
<evidence type="ECO:0000259" key="3">
    <source>
        <dbReference type="Pfam" id="PF06429"/>
    </source>
</evidence>
<evidence type="ECO:0000259" key="4">
    <source>
        <dbReference type="Pfam" id="PF22692"/>
    </source>
</evidence>
<keyword evidence="2" id="KW-0975">Bacterial flagellum</keyword>
<organism evidence="5 6">
    <name type="scientific">Proteiniclasticum sediminis</name>
    <dbReference type="NCBI Taxonomy" id="2804028"/>
    <lineage>
        <taxon>Bacteria</taxon>
        <taxon>Bacillati</taxon>
        <taxon>Bacillota</taxon>
        <taxon>Clostridia</taxon>
        <taxon>Eubacteriales</taxon>
        <taxon>Clostridiaceae</taxon>
        <taxon>Proteiniclasticum</taxon>
    </lineage>
</organism>
<comment type="similarity">
    <text evidence="1 2">Belongs to the flagella basal body rod proteins family.</text>
</comment>
<dbReference type="EMBL" id="JAGSCS010000006">
    <property type="protein sequence ID" value="MBR0575938.1"/>
    <property type="molecule type" value="Genomic_DNA"/>
</dbReference>
<dbReference type="PANTHER" id="PTHR30435">
    <property type="entry name" value="FLAGELLAR PROTEIN"/>
    <property type="match status" value="1"/>
</dbReference>
<keyword evidence="6" id="KW-1185">Reference proteome</keyword>
<comment type="subcellular location">
    <subcellularLocation>
        <location evidence="2">Bacterial flagellum basal body</location>
    </subcellularLocation>
</comment>
<dbReference type="InterPro" id="IPR020013">
    <property type="entry name" value="Flagellar_FlgE/F/G"/>
</dbReference>
<dbReference type="Proteomes" id="UP000675379">
    <property type="component" value="Unassembled WGS sequence"/>
</dbReference>
<dbReference type="SUPFAM" id="SSF117143">
    <property type="entry name" value="Flagellar hook protein flgE"/>
    <property type="match status" value="1"/>
</dbReference>
<dbReference type="InterPro" id="IPR010930">
    <property type="entry name" value="Flg_bb/hook_C_dom"/>
</dbReference>
<dbReference type="GO" id="GO:0071978">
    <property type="term" value="P:bacterial-type flagellum-dependent swarming motility"/>
    <property type="evidence" value="ECO:0007669"/>
    <property type="project" value="TreeGrafter"/>
</dbReference>
<dbReference type="PANTHER" id="PTHR30435:SF19">
    <property type="entry name" value="FLAGELLAR BASAL-BODY ROD PROTEIN FLGG"/>
    <property type="match status" value="1"/>
</dbReference>
<name>A0A941HQW2_9CLOT</name>
<evidence type="ECO:0000313" key="6">
    <source>
        <dbReference type="Proteomes" id="UP000675379"/>
    </source>
</evidence>
<comment type="caution">
    <text evidence="5">The sequence shown here is derived from an EMBL/GenBank/DDBJ whole genome shotgun (WGS) entry which is preliminary data.</text>
</comment>
<proteinExistence type="inferred from homology"/>
<dbReference type="GO" id="GO:0009425">
    <property type="term" value="C:bacterial-type flagellum basal body"/>
    <property type="evidence" value="ECO:0007669"/>
    <property type="project" value="UniProtKB-SubCell"/>
</dbReference>
<dbReference type="Pfam" id="PF22692">
    <property type="entry name" value="LlgE_F_G_D1"/>
    <property type="match status" value="1"/>
</dbReference>
<accession>A0A941HQW2</accession>
<evidence type="ECO:0000313" key="5">
    <source>
        <dbReference type="EMBL" id="MBR0575938.1"/>
    </source>
</evidence>
<sequence>MFNGLKIGQTGMNTAQKVMDNVADKIANGSTPGYKKAQVGFQELLRNEMGGQEVPLGQSATGSSVGIGSRAVRQKTDFTPGAILPTEGPWDLALEGDGFFGVLLENGTLALTRNGAFQRGAEGMLTDSQGHPLVVDEAVPAAAWPSGKLTVTAEGRILGEGNAVLGQILRFAPGNVDELIPLGEGRFLPTAGADVRNSRENPETSFGPIRQGALESSNADALESLTEMIVTQRAYQANAKSLTTADEMLEAINTIL</sequence>
<dbReference type="AlphaFoldDB" id="A0A941HQW2"/>
<keyword evidence="5" id="KW-0966">Cell projection</keyword>
<dbReference type="RefSeq" id="WP_211800633.1">
    <property type="nucleotide sequence ID" value="NZ_JAGSCS010000006.1"/>
</dbReference>
<keyword evidence="5" id="KW-0969">Cilium</keyword>